<dbReference type="InterPro" id="IPR007536">
    <property type="entry name" value="16SrRNA_methylTrfase_J"/>
</dbReference>
<sequence>MLARELGVPYIKRNRSSLTELFAEYNHASAVIITKQDWRYEDHEGHVFFFHPSMSILRIKHILKGEPDSLIASAGIEPGDTVLDCTLGMGADAIVASFVTGEKGRVVGLESEPAIAAIVRHGLQTYDSKRKAVNEAMRRIEVIQTDYREYLKQCPDQSFDVIYFDPMFRQTIKESSAMQALKPLANHAPLDPESVAEARRVARKAVLLKERVMSGEFERLGFTVIKKAAHYAWGIITPEEGGK</sequence>
<evidence type="ECO:0000313" key="2">
    <source>
        <dbReference type="Proteomes" id="UP000199545"/>
    </source>
</evidence>
<dbReference type="OrthoDB" id="1653798at2"/>
<dbReference type="PANTHER" id="PTHR36112:SF1">
    <property type="entry name" value="RIBOSOMAL RNA SMALL SUBUNIT METHYLTRANSFERASE J"/>
    <property type="match status" value="1"/>
</dbReference>
<keyword evidence="2" id="KW-1185">Reference proteome</keyword>
<dbReference type="PANTHER" id="PTHR36112">
    <property type="entry name" value="RIBOSOMAL RNA SMALL SUBUNIT METHYLTRANSFERASE J"/>
    <property type="match status" value="1"/>
</dbReference>
<name>A0A1I3RV23_9BACL</name>
<proteinExistence type="predicted"/>
<dbReference type="Gene3D" id="3.40.50.150">
    <property type="entry name" value="Vaccinia Virus protein VP39"/>
    <property type="match status" value="1"/>
</dbReference>
<protein>
    <submittedName>
        <fullName evidence="1">Putative SAM-dependent methyltransferase</fullName>
    </submittedName>
</protein>
<dbReference type="SUPFAM" id="SSF53335">
    <property type="entry name" value="S-adenosyl-L-methionine-dependent methyltransferases"/>
    <property type="match status" value="1"/>
</dbReference>
<keyword evidence="1" id="KW-0808">Transferase</keyword>
<dbReference type="STRING" id="46223.SAMN05421852_11150"/>
<dbReference type="AlphaFoldDB" id="A0A1I3RV23"/>
<accession>A0A1I3RV23</accession>
<dbReference type="GO" id="GO:0008990">
    <property type="term" value="F:rRNA (guanine-N2-)-methyltransferase activity"/>
    <property type="evidence" value="ECO:0007669"/>
    <property type="project" value="InterPro"/>
</dbReference>
<dbReference type="InterPro" id="IPR029063">
    <property type="entry name" value="SAM-dependent_MTases_sf"/>
</dbReference>
<keyword evidence="1" id="KW-0489">Methyltransferase</keyword>
<evidence type="ECO:0000313" key="1">
    <source>
        <dbReference type="EMBL" id="SFJ50423.1"/>
    </source>
</evidence>
<reference evidence="1 2" key="1">
    <citation type="submission" date="2016-10" db="EMBL/GenBank/DDBJ databases">
        <authorList>
            <person name="de Groot N.N."/>
        </authorList>
    </citation>
    <scope>NUCLEOTIDE SEQUENCE [LARGE SCALE GENOMIC DNA]</scope>
    <source>
        <strain evidence="1 2">DSM 44778</strain>
    </source>
</reference>
<dbReference type="Proteomes" id="UP000199545">
    <property type="component" value="Unassembled WGS sequence"/>
</dbReference>
<dbReference type="CDD" id="cd02440">
    <property type="entry name" value="AdoMet_MTases"/>
    <property type="match status" value="1"/>
</dbReference>
<organism evidence="1 2">
    <name type="scientific">Thermoflavimicrobium dichotomicum</name>
    <dbReference type="NCBI Taxonomy" id="46223"/>
    <lineage>
        <taxon>Bacteria</taxon>
        <taxon>Bacillati</taxon>
        <taxon>Bacillota</taxon>
        <taxon>Bacilli</taxon>
        <taxon>Bacillales</taxon>
        <taxon>Thermoactinomycetaceae</taxon>
        <taxon>Thermoflavimicrobium</taxon>
    </lineage>
</organism>
<gene>
    <name evidence="1" type="ORF">SAMN05421852_11150</name>
</gene>
<dbReference type="Pfam" id="PF04445">
    <property type="entry name" value="SAM_MT"/>
    <property type="match status" value="1"/>
</dbReference>
<dbReference type="EMBL" id="FORR01000011">
    <property type="protein sequence ID" value="SFJ50423.1"/>
    <property type="molecule type" value="Genomic_DNA"/>
</dbReference>